<accession>A0AAD1RYE6</accession>
<evidence type="ECO:0000313" key="2">
    <source>
        <dbReference type="Proteomes" id="UP001295444"/>
    </source>
</evidence>
<organism evidence="1 2">
    <name type="scientific">Pelobates cultripes</name>
    <name type="common">Western spadefoot toad</name>
    <dbReference type="NCBI Taxonomy" id="61616"/>
    <lineage>
        <taxon>Eukaryota</taxon>
        <taxon>Metazoa</taxon>
        <taxon>Chordata</taxon>
        <taxon>Craniata</taxon>
        <taxon>Vertebrata</taxon>
        <taxon>Euteleostomi</taxon>
        <taxon>Amphibia</taxon>
        <taxon>Batrachia</taxon>
        <taxon>Anura</taxon>
        <taxon>Pelobatoidea</taxon>
        <taxon>Pelobatidae</taxon>
        <taxon>Pelobates</taxon>
    </lineage>
</organism>
<evidence type="ECO:0000313" key="1">
    <source>
        <dbReference type="EMBL" id="CAH2282657.1"/>
    </source>
</evidence>
<sequence length="106" mass="12111">MLKCNTDVRYVTRLVSRLVTSILPSAKAKTVLVDHYFRVPKRPKAPDGVPRYILLCFQTILSKLAVQAATHASNKHQFEGADFSFYNDLCRSTLQWIQSMRLVTQP</sequence>
<keyword evidence="2" id="KW-1185">Reference proteome</keyword>
<proteinExistence type="predicted"/>
<name>A0AAD1RYE6_PELCU</name>
<gene>
    <name evidence="1" type="ORF">PECUL_23A019695</name>
</gene>
<dbReference type="Proteomes" id="UP001295444">
    <property type="component" value="Chromosome 04"/>
</dbReference>
<protein>
    <submittedName>
        <fullName evidence="1">Uncharacterized protein</fullName>
    </submittedName>
</protein>
<dbReference type="AlphaFoldDB" id="A0AAD1RYE6"/>
<reference evidence="1" key="1">
    <citation type="submission" date="2022-03" db="EMBL/GenBank/DDBJ databases">
        <authorList>
            <person name="Alioto T."/>
            <person name="Alioto T."/>
            <person name="Gomez Garrido J."/>
        </authorList>
    </citation>
    <scope>NUCLEOTIDE SEQUENCE</scope>
</reference>
<dbReference type="EMBL" id="OW240915">
    <property type="protein sequence ID" value="CAH2282657.1"/>
    <property type="molecule type" value="Genomic_DNA"/>
</dbReference>